<evidence type="ECO:0000313" key="3">
    <source>
        <dbReference type="Proteomes" id="UP000013877"/>
    </source>
</evidence>
<dbReference type="RefSeq" id="WP_010745839.1">
    <property type="nucleotide sequence ID" value="NZ_ASWF01000003.1"/>
</dbReference>
<evidence type="ECO:0000313" key="1">
    <source>
        <dbReference type="EMBL" id="EOH77058.1"/>
    </source>
</evidence>
<dbReference type="eggNOG" id="COG4722">
    <property type="taxonomic scope" value="Bacteria"/>
</dbReference>
<name>R2P1E4_9ENTE</name>
<protein>
    <recommendedName>
        <fullName evidence="5">Phage tail protein</fullName>
    </recommendedName>
</protein>
<gene>
    <name evidence="2" type="ORF">I590_02575</name>
    <name evidence="1" type="ORF">UAK_02631</name>
</gene>
<reference evidence="2 4" key="2">
    <citation type="submission" date="2013-03" db="EMBL/GenBank/DDBJ databases">
        <title>The Genome Sequence of Enterococcus raffinosus ATCC_49464 (PacBio/Illumina hybrid assembly).</title>
        <authorList>
            <consortium name="The Broad Institute Genomics Platform"/>
            <consortium name="The Broad Institute Genome Sequencing Center for Infectious Disease"/>
            <person name="Earl A."/>
            <person name="Russ C."/>
            <person name="Gilmore M."/>
            <person name="Surin D."/>
            <person name="Walker B."/>
            <person name="Young S."/>
            <person name="Zeng Q."/>
            <person name="Gargeya S."/>
            <person name="Fitzgerald M."/>
            <person name="Haas B."/>
            <person name="Abouelleil A."/>
            <person name="Allen A.W."/>
            <person name="Alvarado L."/>
            <person name="Arachchi H.M."/>
            <person name="Berlin A.M."/>
            <person name="Chapman S.B."/>
            <person name="Gainer-Dewar J."/>
            <person name="Goldberg J."/>
            <person name="Griggs A."/>
            <person name="Gujja S."/>
            <person name="Hansen M."/>
            <person name="Howarth C."/>
            <person name="Imamovic A."/>
            <person name="Ireland A."/>
            <person name="Larimer J."/>
            <person name="McCowan C."/>
            <person name="Murphy C."/>
            <person name="Pearson M."/>
            <person name="Poon T.W."/>
            <person name="Priest M."/>
            <person name="Roberts A."/>
            <person name="Saif S."/>
            <person name="Shea T."/>
            <person name="Sisk P."/>
            <person name="Sykes S."/>
            <person name="Wortman J."/>
            <person name="Nusbaum C."/>
            <person name="Birren B."/>
        </authorList>
    </citation>
    <scope>NUCLEOTIDE SEQUENCE [LARGE SCALE GENOMIC DNA]</scope>
    <source>
        <strain evidence="2 4">ATCC 49464</strain>
    </source>
</reference>
<dbReference type="Proteomes" id="UP000014158">
    <property type="component" value="Unassembled WGS sequence"/>
</dbReference>
<accession>R2P1E4</accession>
<sequence>MVFKPGQFKINGRTSREFNAYMRARPERISSGRVIELRERAANDSVVVDYDYYKNVEWSIKCGAKANSFKELVFLEDEIKFWLDMNNYSDFEFQFDEQYIYQAIVVEPPRFTSTHKDGLWTHFDFKISIRPFKENRLGLVWLNNVKKIFNMENYPSKPKIRIVGSGDISFWINDQKYELVNVGNEIIIDSRLEESYRVVDGVLEVQDHKTKFLDFPILPSGENNYRWSGKVTSFEILPRWCTKV</sequence>
<proteinExistence type="predicted"/>
<evidence type="ECO:0000313" key="2">
    <source>
        <dbReference type="EMBL" id="EOT75751.1"/>
    </source>
</evidence>
<reference evidence="1 3" key="1">
    <citation type="submission" date="2013-02" db="EMBL/GenBank/DDBJ databases">
        <title>The Genome Sequence of Enterococcus raffinosus ATCC_49464.</title>
        <authorList>
            <consortium name="The Broad Institute Genome Sequencing Platform"/>
            <consortium name="The Broad Institute Genome Sequencing Center for Infectious Disease"/>
            <person name="Earl A.M."/>
            <person name="Gilmore M.S."/>
            <person name="Lebreton F."/>
            <person name="Walker B."/>
            <person name="Young S.K."/>
            <person name="Zeng Q."/>
            <person name="Gargeya S."/>
            <person name="Fitzgerald M."/>
            <person name="Haas B."/>
            <person name="Abouelleil A."/>
            <person name="Alvarado L."/>
            <person name="Arachchi H.M."/>
            <person name="Berlin A.M."/>
            <person name="Chapman S.B."/>
            <person name="Dewar J."/>
            <person name="Goldberg J."/>
            <person name="Griggs A."/>
            <person name="Gujja S."/>
            <person name="Hansen M."/>
            <person name="Howarth C."/>
            <person name="Imamovic A."/>
            <person name="Larimer J."/>
            <person name="McCowan C."/>
            <person name="Murphy C."/>
            <person name="Neiman D."/>
            <person name="Pearson M."/>
            <person name="Priest M."/>
            <person name="Roberts A."/>
            <person name="Saif S."/>
            <person name="Shea T."/>
            <person name="Sisk P."/>
            <person name="Sykes S."/>
            <person name="Wortman J."/>
            <person name="Nusbaum C."/>
            <person name="Birren B."/>
        </authorList>
    </citation>
    <scope>NUCLEOTIDE SEQUENCE [LARGE SCALE GENOMIC DNA]</scope>
    <source>
        <strain evidence="1 3">ATCC 49464</strain>
    </source>
</reference>
<dbReference type="EMBL" id="ASWF01000003">
    <property type="protein sequence ID" value="EOT75751.1"/>
    <property type="molecule type" value="Genomic_DNA"/>
</dbReference>
<evidence type="ECO:0000313" key="4">
    <source>
        <dbReference type="Proteomes" id="UP000014158"/>
    </source>
</evidence>
<dbReference type="OrthoDB" id="2734969at2"/>
<dbReference type="Proteomes" id="UP000013877">
    <property type="component" value="Unassembled WGS sequence"/>
</dbReference>
<dbReference type="AlphaFoldDB" id="R2P1E4"/>
<dbReference type="HOGENOM" id="CLU_091718_3_1_9"/>
<dbReference type="EMBL" id="AJAL01000014">
    <property type="protein sequence ID" value="EOH77058.1"/>
    <property type="molecule type" value="Genomic_DNA"/>
</dbReference>
<organism evidence="1 3">
    <name type="scientific">Enterococcus raffinosus ATCC 49464</name>
    <dbReference type="NCBI Taxonomy" id="1158602"/>
    <lineage>
        <taxon>Bacteria</taxon>
        <taxon>Bacillati</taxon>
        <taxon>Bacillota</taxon>
        <taxon>Bacilli</taxon>
        <taxon>Lactobacillales</taxon>
        <taxon>Enterococcaceae</taxon>
        <taxon>Enterococcus</taxon>
    </lineage>
</organism>
<keyword evidence="4" id="KW-1185">Reference proteome</keyword>
<evidence type="ECO:0008006" key="5">
    <source>
        <dbReference type="Google" id="ProtNLM"/>
    </source>
</evidence>
<dbReference type="PATRIC" id="fig|1158602.3.peg.2631"/>
<comment type="caution">
    <text evidence="1">The sequence shown here is derived from an EMBL/GenBank/DDBJ whole genome shotgun (WGS) entry which is preliminary data.</text>
</comment>
<dbReference type="Gene3D" id="2.40.30.200">
    <property type="match status" value="1"/>
</dbReference>